<feature type="non-terminal residue" evidence="1">
    <location>
        <position position="71"/>
    </location>
</feature>
<dbReference type="AlphaFoldDB" id="A0A4Y7PXW4"/>
<reference evidence="1 2" key="1">
    <citation type="submission" date="2018-06" db="EMBL/GenBank/DDBJ databases">
        <title>A transcriptomic atlas of mushroom development highlights an independent origin of complex multicellularity.</title>
        <authorList>
            <consortium name="DOE Joint Genome Institute"/>
            <person name="Krizsan K."/>
            <person name="Almasi E."/>
            <person name="Merenyi Z."/>
            <person name="Sahu N."/>
            <person name="Viragh M."/>
            <person name="Koszo T."/>
            <person name="Mondo S."/>
            <person name="Kiss B."/>
            <person name="Balint B."/>
            <person name="Kues U."/>
            <person name="Barry K."/>
            <person name="Hegedus J.C."/>
            <person name="Henrissat B."/>
            <person name="Johnson J."/>
            <person name="Lipzen A."/>
            <person name="Ohm R."/>
            <person name="Nagy I."/>
            <person name="Pangilinan J."/>
            <person name="Yan J."/>
            <person name="Xiong Y."/>
            <person name="Grigoriev I.V."/>
            <person name="Hibbett D.S."/>
            <person name="Nagy L.G."/>
        </authorList>
    </citation>
    <scope>NUCLEOTIDE SEQUENCE [LARGE SCALE GENOMIC DNA]</scope>
    <source>
        <strain evidence="1 2">SZMC22713</strain>
    </source>
</reference>
<keyword evidence="2" id="KW-1185">Reference proteome</keyword>
<gene>
    <name evidence="1" type="ORF">BD410DRAFT_791736</name>
</gene>
<accession>A0A4Y7PXW4</accession>
<evidence type="ECO:0000313" key="1">
    <source>
        <dbReference type="EMBL" id="TDL19848.1"/>
    </source>
</evidence>
<dbReference type="VEuPathDB" id="FungiDB:BD410DRAFT_791736"/>
<name>A0A4Y7PXW4_9AGAM</name>
<protein>
    <submittedName>
        <fullName evidence="1">Uncharacterized protein</fullName>
    </submittedName>
</protein>
<evidence type="ECO:0000313" key="2">
    <source>
        <dbReference type="Proteomes" id="UP000294933"/>
    </source>
</evidence>
<proteinExistence type="predicted"/>
<sequence length="71" mass="7864">MAPLKLGGVASRLRAVSLSTIVLIQVSVPDMLSLYDPSLHFWGSSSLVTNPQLDSFPYLPSCVEFWPFYAF</sequence>
<dbReference type="Proteomes" id="UP000294933">
    <property type="component" value="Unassembled WGS sequence"/>
</dbReference>
<dbReference type="EMBL" id="ML170193">
    <property type="protein sequence ID" value="TDL19848.1"/>
    <property type="molecule type" value="Genomic_DNA"/>
</dbReference>
<organism evidence="1 2">
    <name type="scientific">Rickenella mellea</name>
    <dbReference type="NCBI Taxonomy" id="50990"/>
    <lineage>
        <taxon>Eukaryota</taxon>
        <taxon>Fungi</taxon>
        <taxon>Dikarya</taxon>
        <taxon>Basidiomycota</taxon>
        <taxon>Agaricomycotina</taxon>
        <taxon>Agaricomycetes</taxon>
        <taxon>Hymenochaetales</taxon>
        <taxon>Rickenellaceae</taxon>
        <taxon>Rickenella</taxon>
    </lineage>
</organism>